<keyword evidence="1" id="KW-1133">Transmembrane helix</keyword>
<protein>
    <recommendedName>
        <fullName evidence="4">RING-CH-type domain-containing protein</fullName>
    </recommendedName>
</protein>
<keyword evidence="3" id="KW-1185">Reference proteome</keyword>
<evidence type="ECO:0008006" key="4">
    <source>
        <dbReference type="Google" id="ProtNLM"/>
    </source>
</evidence>
<feature type="non-terminal residue" evidence="2">
    <location>
        <position position="265"/>
    </location>
</feature>
<feature type="transmembrane region" description="Helical" evidence="1">
    <location>
        <begin position="153"/>
        <end position="179"/>
    </location>
</feature>
<organism evidence="2 3">
    <name type="scientific">Meganyctiphanes norvegica</name>
    <name type="common">Northern krill</name>
    <name type="synonym">Thysanopoda norvegica</name>
    <dbReference type="NCBI Taxonomy" id="48144"/>
    <lineage>
        <taxon>Eukaryota</taxon>
        <taxon>Metazoa</taxon>
        <taxon>Ecdysozoa</taxon>
        <taxon>Arthropoda</taxon>
        <taxon>Crustacea</taxon>
        <taxon>Multicrustacea</taxon>
        <taxon>Malacostraca</taxon>
        <taxon>Eumalacostraca</taxon>
        <taxon>Eucarida</taxon>
        <taxon>Euphausiacea</taxon>
        <taxon>Euphausiidae</taxon>
        <taxon>Meganyctiphanes</taxon>
    </lineage>
</organism>
<name>A0AAV2PMY0_MEGNR</name>
<evidence type="ECO:0000256" key="1">
    <source>
        <dbReference type="SAM" id="Phobius"/>
    </source>
</evidence>
<comment type="caution">
    <text evidence="2">The sequence shown here is derived from an EMBL/GenBank/DDBJ whole genome shotgun (WGS) entry which is preliminary data.</text>
</comment>
<dbReference type="EMBL" id="CAXKWB010000755">
    <property type="protein sequence ID" value="CAL4062167.1"/>
    <property type="molecule type" value="Genomic_DNA"/>
</dbReference>
<proteinExistence type="predicted"/>
<accession>A0AAV2PMY0</accession>
<keyword evidence="1" id="KW-0472">Membrane</keyword>
<reference evidence="2 3" key="1">
    <citation type="submission" date="2024-05" db="EMBL/GenBank/DDBJ databases">
        <authorList>
            <person name="Wallberg A."/>
        </authorList>
    </citation>
    <scope>NUCLEOTIDE SEQUENCE [LARGE SCALE GENOMIC DNA]</scope>
</reference>
<sequence>MMEIMQVLLYDKETSLHDSQEDVNTFKNDNISQVMSPLQISENKINPESNDTKSHEEYTCVFCLEPGSLIQFCTCNVTAHKACVIEYTTYPGSMNDKCCMCRQKIEYRNPDEDSPLKLKYRILLTAIVMLVLLVASVSFYLHILFIPKADWNIFVYVVALSNLSMFYPLMIIVVIGFFIDYWSPRGRRTDSVCYCGHEDLPSLNYSQWTGDRGVGFAFMTFLCLLLIFVCVALCGIIYISYGILKFYRSFKLKSKKDICFLHERP</sequence>
<dbReference type="Proteomes" id="UP001497623">
    <property type="component" value="Unassembled WGS sequence"/>
</dbReference>
<feature type="transmembrane region" description="Helical" evidence="1">
    <location>
        <begin position="216"/>
        <end position="244"/>
    </location>
</feature>
<dbReference type="Gene3D" id="3.30.40.10">
    <property type="entry name" value="Zinc/RING finger domain, C3HC4 (zinc finger)"/>
    <property type="match status" value="1"/>
</dbReference>
<evidence type="ECO:0000313" key="2">
    <source>
        <dbReference type="EMBL" id="CAL4062167.1"/>
    </source>
</evidence>
<dbReference type="InterPro" id="IPR013083">
    <property type="entry name" value="Znf_RING/FYVE/PHD"/>
</dbReference>
<keyword evidence="1" id="KW-0812">Transmembrane</keyword>
<dbReference type="AlphaFoldDB" id="A0AAV2PMY0"/>
<evidence type="ECO:0000313" key="3">
    <source>
        <dbReference type="Proteomes" id="UP001497623"/>
    </source>
</evidence>
<gene>
    <name evidence="2" type="ORF">MNOR_LOCUS2466</name>
</gene>
<feature type="transmembrane region" description="Helical" evidence="1">
    <location>
        <begin position="120"/>
        <end position="141"/>
    </location>
</feature>